<gene>
    <name evidence="1" type="ORF">CSOJ01_15348</name>
</gene>
<organism evidence="1 2">
    <name type="scientific">Colletotrichum sojae</name>
    <dbReference type="NCBI Taxonomy" id="2175907"/>
    <lineage>
        <taxon>Eukaryota</taxon>
        <taxon>Fungi</taxon>
        <taxon>Dikarya</taxon>
        <taxon>Ascomycota</taxon>
        <taxon>Pezizomycotina</taxon>
        <taxon>Sordariomycetes</taxon>
        <taxon>Hypocreomycetidae</taxon>
        <taxon>Glomerellales</taxon>
        <taxon>Glomerellaceae</taxon>
        <taxon>Colletotrichum</taxon>
        <taxon>Colletotrichum orchidearum species complex</taxon>
    </lineage>
</organism>
<name>A0A8H6IN44_9PEZI</name>
<accession>A0A8H6IN44</accession>
<reference evidence="1 2" key="1">
    <citation type="journal article" date="2020" name="Phytopathology">
        <title>Genome Sequence Resources of Colletotrichum truncatum, C. plurivorum, C. musicola, and C. sojae: Four Species Pathogenic to Soybean (Glycine max).</title>
        <authorList>
            <person name="Rogerio F."/>
            <person name="Boufleur T.R."/>
            <person name="Ciampi-Guillardi M."/>
            <person name="Sukno S.A."/>
            <person name="Thon M.R."/>
            <person name="Massola Junior N.S."/>
            <person name="Baroncelli R."/>
        </authorList>
    </citation>
    <scope>NUCLEOTIDE SEQUENCE [LARGE SCALE GENOMIC DNA]</scope>
    <source>
        <strain evidence="1 2">LFN0009</strain>
    </source>
</reference>
<dbReference type="AlphaFoldDB" id="A0A8H6IN44"/>
<comment type="caution">
    <text evidence="1">The sequence shown here is derived from an EMBL/GenBank/DDBJ whole genome shotgun (WGS) entry which is preliminary data.</text>
</comment>
<evidence type="ECO:0000313" key="1">
    <source>
        <dbReference type="EMBL" id="KAF6786821.1"/>
    </source>
</evidence>
<dbReference type="Proteomes" id="UP000652219">
    <property type="component" value="Unassembled WGS sequence"/>
</dbReference>
<evidence type="ECO:0000313" key="2">
    <source>
        <dbReference type="Proteomes" id="UP000652219"/>
    </source>
</evidence>
<dbReference type="EMBL" id="WIGN01000624">
    <property type="protein sequence ID" value="KAF6786821.1"/>
    <property type="molecule type" value="Genomic_DNA"/>
</dbReference>
<proteinExistence type="predicted"/>
<protein>
    <submittedName>
        <fullName evidence="1">Uncharacterized protein</fullName>
    </submittedName>
</protein>
<sequence length="146" mass="15994">MAGKSAEFAEHGIRLYLPLAQQWVELPTAGVARSDATAGAEHYRSPLRRRRRHADRHSHLYPTRCSHAVRRDSGVGVASIMSGAGGTTWFPTGRSARHGLARSSWFGNVRVAIQGVLRIHGIVADRRQLSLVLDRSADVVGHQTVL</sequence>
<keyword evidence="2" id="KW-1185">Reference proteome</keyword>